<gene>
    <name evidence="2" type="ORF">AF332_22175</name>
</gene>
<keyword evidence="1" id="KW-0812">Transmembrane</keyword>
<evidence type="ECO:0000256" key="1">
    <source>
        <dbReference type="SAM" id="Phobius"/>
    </source>
</evidence>
<dbReference type="RefSeq" id="WP_053436619.1">
    <property type="nucleotide sequence ID" value="NZ_LGUF01000007.1"/>
</dbReference>
<protein>
    <recommendedName>
        <fullName evidence="4">YlaF</fullName>
    </recommendedName>
</protein>
<proteinExistence type="predicted"/>
<keyword evidence="1" id="KW-1133">Transmembrane helix</keyword>
<keyword evidence="3" id="KW-1185">Reference proteome</keyword>
<comment type="caution">
    <text evidence="2">The sequence shown here is derived from an EMBL/GenBank/DDBJ whole genome shotgun (WGS) entry which is preliminary data.</text>
</comment>
<evidence type="ECO:0000313" key="3">
    <source>
        <dbReference type="Proteomes" id="UP000037109"/>
    </source>
</evidence>
<dbReference type="EMBL" id="LGUF01000007">
    <property type="protein sequence ID" value="KON89248.1"/>
    <property type="molecule type" value="Genomic_DNA"/>
</dbReference>
<name>A0A0M0GHJ6_SPOGL</name>
<dbReference type="OrthoDB" id="2679959at2"/>
<dbReference type="Pfam" id="PF17259">
    <property type="entry name" value="DUF5325"/>
    <property type="match status" value="1"/>
</dbReference>
<dbReference type="InterPro" id="IPR035211">
    <property type="entry name" value="DUF5325"/>
</dbReference>
<reference evidence="3" key="1">
    <citation type="submission" date="2015-07" db="EMBL/GenBank/DDBJ databases">
        <title>Fjat-10036 dsm4.</title>
        <authorList>
            <person name="Liu B."/>
            <person name="Wang J."/>
            <person name="Zhu Y."/>
            <person name="Liu G."/>
            <person name="Chen Q."/>
            <person name="Chen Z."/>
            <person name="Lan J."/>
            <person name="Che J."/>
            <person name="Ge C."/>
            <person name="Shi H."/>
            <person name="Pan Z."/>
            <person name="Liu X."/>
        </authorList>
    </citation>
    <scope>NUCLEOTIDE SEQUENCE [LARGE SCALE GENOMIC DNA]</scope>
    <source>
        <strain evidence="3">DSM 4</strain>
    </source>
</reference>
<keyword evidence="1" id="KW-0472">Membrane</keyword>
<evidence type="ECO:0000313" key="2">
    <source>
        <dbReference type="EMBL" id="KON89248.1"/>
    </source>
</evidence>
<dbReference type="Proteomes" id="UP000037109">
    <property type="component" value="Unassembled WGS sequence"/>
</dbReference>
<evidence type="ECO:0008006" key="4">
    <source>
        <dbReference type="Google" id="ProtNLM"/>
    </source>
</evidence>
<organism evidence="2 3">
    <name type="scientific">Sporosarcina globispora</name>
    <name type="common">Bacillus globisporus</name>
    <dbReference type="NCBI Taxonomy" id="1459"/>
    <lineage>
        <taxon>Bacteria</taxon>
        <taxon>Bacillati</taxon>
        <taxon>Bacillota</taxon>
        <taxon>Bacilli</taxon>
        <taxon>Bacillales</taxon>
        <taxon>Caryophanaceae</taxon>
        <taxon>Sporosarcina</taxon>
    </lineage>
</organism>
<feature type="transmembrane region" description="Helical" evidence="1">
    <location>
        <begin position="7"/>
        <end position="25"/>
    </location>
</feature>
<dbReference type="AlphaFoldDB" id="A0A0M0GHJ6"/>
<sequence>MNKIKWPLLAFAIGAALCMMGIGVAVAERSIIGIIFAIIALIFVMGYGFKTKKKMREDGLL</sequence>
<dbReference type="PATRIC" id="fig|1459.3.peg.4883"/>
<feature type="transmembrane region" description="Helical" evidence="1">
    <location>
        <begin position="31"/>
        <end position="49"/>
    </location>
</feature>
<accession>A0A0M0GHJ6</accession>
<dbReference type="STRING" id="1459.AF332_22175"/>